<evidence type="ECO:0000256" key="5">
    <source>
        <dbReference type="ARBA" id="ARBA00023136"/>
    </source>
</evidence>
<evidence type="ECO:0000256" key="6">
    <source>
        <dbReference type="ARBA" id="ARBA00038076"/>
    </source>
</evidence>
<sequence length="885" mass="95422">MTTLRQSIQRFRSLFGQEEINAEVSREMAAHIAIATDENLTRGMSPNEARRQALIQFGGIQQARDQHHAARGVPALETLFQDLRYAFRTLRRDAGFTTVAVLILALGIGANIVVFSVVNTLLLRPLPFPQPSQLVRIAPLVSKCGASCATYSTDAVQEFQRRNTSFENVTGYDAFTAPGNWKLNTGGVPKPFSQIEVMENFFTTLGVQPLMGRLTFNHQEWERGGPSVVIVSYPFWKRELNGDPNIIGKSLTFGTTPNTVIGVLPESFDFGAIYSPGAKMDLFTPYLYDKFREWGNMISLTGRLKPGVSLPAAQAEANLLFPTLYGSVKQGWKGGYDGHLTDLKQYIAGSLRSSLIVLWCAVGLILLIVCVNLSNLLLARAAARAKEFAVRSALGAARSRIVRQLLTESLLLSAAGGLLGLAFAFGAVFYLAHQGSIALPLMSSIAIDKEALAWTLFIAVAAGLLFGIVPGLRISSGNIQSALKDSAANTTGGTSTNRLRTTLVVSQIALACVLLVGAGLLLRSFLRVLDVDLGFEPSRASAMLLDIPDRFHGTTAADYAAFNREVIHRIEQVPGVQSAAITDSLPMSRNRSWGISAKGKHYEKDELPGTFVYIVTPGYLHTIGMRLVKGRDIAWDDVDPKQAVVVVNQTVARYLWPNEDPIGRIALVGGADARVIGVIEDVRETSAEAKSGWQMYLSAAAPQFGSSDPNLVIRSTLPAATLRPAVLATLRQLNPGQPSADLKPIQEIVDHAGSPRRFFVYLVAIFATLGLLLASLGIYGVISYSVTQRTQEIGIRMALGATQQNVQLGVLGKTLRMTAIGIAVGTVASLAVSSLIATLLFGTKPTDPITFGAIILLLAVVALLAGYLPARRASRINPMVALRNN</sequence>
<feature type="domain" description="ABC3 transporter permease C-terminal" evidence="8">
    <location>
        <begin position="361"/>
        <end position="478"/>
    </location>
</feature>
<dbReference type="Pfam" id="PF12704">
    <property type="entry name" value="MacB_PCD"/>
    <property type="match status" value="2"/>
</dbReference>
<keyword evidence="11" id="KW-1185">Reference proteome</keyword>
<dbReference type="RefSeq" id="WP_089840328.1">
    <property type="nucleotide sequence ID" value="NZ_FOZL01000001.1"/>
</dbReference>
<feature type="transmembrane region" description="Helical" evidence="7">
    <location>
        <begin position="503"/>
        <end position="522"/>
    </location>
</feature>
<dbReference type="NCBIfam" id="TIGR03434">
    <property type="entry name" value="ADOP"/>
    <property type="match status" value="1"/>
</dbReference>
<evidence type="ECO:0000256" key="2">
    <source>
        <dbReference type="ARBA" id="ARBA00022475"/>
    </source>
</evidence>
<dbReference type="EMBL" id="FOZL01000001">
    <property type="protein sequence ID" value="SFS17276.1"/>
    <property type="molecule type" value="Genomic_DNA"/>
</dbReference>
<evidence type="ECO:0000259" key="9">
    <source>
        <dbReference type="Pfam" id="PF12704"/>
    </source>
</evidence>
<organism evidence="10 11">
    <name type="scientific">Granulicella pectinivorans</name>
    <dbReference type="NCBI Taxonomy" id="474950"/>
    <lineage>
        <taxon>Bacteria</taxon>
        <taxon>Pseudomonadati</taxon>
        <taxon>Acidobacteriota</taxon>
        <taxon>Terriglobia</taxon>
        <taxon>Terriglobales</taxon>
        <taxon>Acidobacteriaceae</taxon>
        <taxon>Granulicella</taxon>
    </lineage>
</organism>
<feature type="transmembrane region" description="Helical" evidence="7">
    <location>
        <begin position="758"/>
        <end position="782"/>
    </location>
</feature>
<evidence type="ECO:0000256" key="3">
    <source>
        <dbReference type="ARBA" id="ARBA00022692"/>
    </source>
</evidence>
<keyword evidence="3 7" id="KW-0812">Transmembrane</keyword>
<dbReference type="Pfam" id="PF02687">
    <property type="entry name" value="FtsX"/>
    <property type="match status" value="2"/>
</dbReference>
<evidence type="ECO:0000256" key="1">
    <source>
        <dbReference type="ARBA" id="ARBA00004651"/>
    </source>
</evidence>
<comment type="similarity">
    <text evidence="6">Belongs to the ABC-4 integral membrane protein family.</text>
</comment>
<dbReference type="AlphaFoldDB" id="A0A1I6MNI3"/>
<keyword evidence="2" id="KW-1003">Cell membrane</keyword>
<evidence type="ECO:0000256" key="4">
    <source>
        <dbReference type="ARBA" id="ARBA00022989"/>
    </source>
</evidence>
<evidence type="ECO:0000313" key="11">
    <source>
        <dbReference type="Proteomes" id="UP000199024"/>
    </source>
</evidence>
<feature type="transmembrane region" description="Helical" evidence="7">
    <location>
        <begin position="452"/>
        <end position="472"/>
    </location>
</feature>
<name>A0A1I6MNI3_9BACT</name>
<feature type="domain" description="MacB-like periplasmic core" evidence="9">
    <location>
        <begin position="557"/>
        <end position="686"/>
    </location>
</feature>
<feature type="domain" description="ABC3 transporter permease C-terminal" evidence="8">
    <location>
        <begin position="765"/>
        <end position="878"/>
    </location>
</feature>
<proteinExistence type="inferred from homology"/>
<gene>
    <name evidence="10" type="ORF">SAMN05421771_3101</name>
</gene>
<feature type="transmembrane region" description="Helical" evidence="7">
    <location>
        <begin position="94"/>
        <end position="118"/>
    </location>
</feature>
<feature type="transmembrane region" description="Helical" evidence="7">
    <location>
        <begin position="410"/>
        <end position="432"/>
    </location>
</feature>
<keyword evidence="5 7" id="KW-0472">Membrane</keyword>
<evidence type="ECO:0000259" key="8">
    <source>
        <dbReference type="Pfam" id="PF02687"/>
    </source>
</evidence>
<keyword evidence="4 7" id="KW-1133">Transmembrane helix</keyword>
<feature type="transmembrane region" description="Helical" evidence="7">
    <location>
        <begin position="849"/>
        <end position="870"/>
    </location>
</feature>
<evidence type="ECO:0000256" key="7">
    <source>
        <dbReference type="SAM" id="Phobius"/>
    </source>
</evidence>
<dbReference type="InterPro" id="IPR050250">
    <property type="entry name" value="Macrolide_Exporter_MacB"/>
</dbReference>
<dbReference type="InterPro" id="IPR017800">
    <property type="entry name" value="ADOP"/>
</dbReference>
<dbReference type="InterPro" id="IPR025857">
    <property type="entry name" value="MacB_PCD"/>
</dbReference>
<dbReference type="STRING" id="474950.SAMN05421771_3101"/>
<dbReference type="PANTHER" id="PTHR30572:SF4">
    <property type="entry name" value="ABC TRANSPORTER PERMEASE YTRF"/>
    <property type="match status" value="1"/>
</dbReference>
<dbReference type="InterPro" id="IPR047928">
    <property type="entry name" value="Perm_prefix_1"/>
</dbReference>
<dbReference type="Proteomes" id="UP000199024">
    <property type="component" value="Unassembled WGS sequence"/>
</dbReference>
<dbReference type="InterPro" id="IPR003838">
    <property type="entry name" value="ABC3_permease_C"/>
</dbReference>
<evidence type="ECO:0000313" key="10">
    <source>
        <dbReference type="EMBL" id="SFS17276.1"/>
    </source>
</evidence>
<protein>
    <submittedName>
        <fullName evidence="10">Duplicated orphan permease</fullName>
    </submittedName>
</protein>
<feature type="domain" description="MacB-like periplasmic core" evidence="9">
    <location>
        <begin position="97"/>
        <end position="317"/>
    </location>
</feature>
<comment type="subcellular location">
    <subcellularLocation>
        <location evidence="1">Cell membrane</location>
        <topology evidence="1">Multi-pass membrane protein</topology>
    </subcellularLocation>
</comment>
<dbReference type="GO" id="GO:0022857">
    <property type="term" value="F:transmembrane transporter activity"/>
    <property type="evidence" value="ECO:0007669"/>
    <property type="project" value="TreeGrafter"/>
</dbReference>
<dbReference type="PANTHER" id="PTHR30572">
    <property type="entry name" value="MEMBRANE COMPONENT OF TRANSPORTER-RELATED"/>
    <property type="match status" value="1"/>
</dbReference>
<feature type="transmembrane region" description="Helical" evidence="7">
    <location>
        <begin position="819"/>
        <end position="843"/>
    </location>
</feature>
<feature type="transmembrane region" description="Helical" evidence="7">
    <location>
        <begin position="356"/>
        <end position="378"/>
    </location>
</feature>
<dbReference type="GO" id="GO:0005886">
    <property type="term" value="C:plasma membrane"/>
    <property type="evidence" value="ECO:0007669"/>
    <property type="project" value="UniProtKB-SubCell"/>
</dbReference>
<reference evidence="10 11" key="1">
    <citation type="submission" date="2016-10" db="EMBL/GenBank/DDBJ databases">
        <authorList>
            <person name="de Groot N.N."/>
        </authorList>
    </citation>
    <scope>NUCLEOTIDE SEQUENCE [LARGE SCALE GENOMIC DNA]</scope>
    <source>
        <strain evidence="10 11">DSM 21001</strain>
    </source>
</reference>
<dbReference type="OrthoDB" id="127482at2"/>
<accession>A0A1I6MNI3</accession>
<dbReference type="NCBIfam" id="NF038403">
    <property type="entry name" value="perm_prefix_1"/>
    <property type="match status" value="1"/>
</dbReference>